<feature type="transmembrane region" description="Helical" evidence="6">
    <location>
        <begin position="171"/>
        <end position="193"/>
    </location>
</feature>
<organism evidence="8 9">
    <name type="scientific">Hyaloscypha variabilis (strain UAMH 11265 / GT02V1 / F)</name>
    <name type="common">Meliniomyces variabilis</name>
    <dbReference type="NCBI Taxonomy" id="1149755"/>
    <lineage>
        <taxon>Eukaryota</taxon>
        <taxon>Fungi</taxon>
        <taxon>Dikarya</taxon>
        <taxon>Ascomycota</taxon>
        <taxon>Pezizomycotina</taxon>
        <taxon>Leotiomycetes</taxon>
        <taxon>Helotiales</taxon>
        <taxon>Hyaloscyphaceae</taxon>
        <taxon>Hyaloscypha</taxon>
        <taxon>Hyaloscypha variabilis</taxon>
    </lineage>
</organism>
<feature type="transmembrane region" description="Helical" evidence="6">
    <location>
        <begin position="409"/>
        <end position="430"/>
    </location>
</feature>
<dbReference type="SUPFAM" id="SSF103473">
    <property type="entry name" value="MFS general substrate transporter"/>
    <property type="match status" value="1"/>
</dbReference>
<feature type="compositionally biased region" description="Basic and acidic residues" evidence="5">
    <location>
        <begin position="13"/>
        <end position="23"/>
    </location>
</feature>
<keyword evidence="2 6" id="KW-0812">Transmembrane</keyword>
<evidence type="ECO:0000256" key="3">
    <source>
        <dbReference type="ARBA" id="ARBA00022989"/>
    </source>
</evidence>
<feature type="transmembrane region" description="Helical" evidence="6">
    <location>
        <begin position="141"/>
        <end position="159"/>
    </location>
</feature>
<evidence type="ECO:0000313" key="8">
    <source>
        <dbReference type="EMBL" id="PMD30496.1"/>
    </source>
</evidence>
<dbReference type="InterPro" id="IPR020846">
    <property type="entry name" value="MFS_dom"/>
</dbReference>
<evidence type="ECO:0000259" key="7">
    <source>
        <dbReference type="PROSITE" id="PS50850"/>
    </source>
</evidence>
<sequence>MNKMGDNTAATSTEDKIEVAPPVHDPEHWHTLGHVRLRDADTQKIILLPAPSLDPNDPLRWNHAYKIWIAVLVSSAMVMCNFMAAGPTIAMVSVAKSYFPNESPAVSIPKVAYFFNNSALAQGVGNLFWVPVMIKYGRRPVYITAFIIYFFMIIGSGAAKTYSGEIVTRLFLGLAGGAGECLAPLTICDIFFLHERGLYMAIYNAALSAGVAFGSVIAGLITINHGWRVIYWVGAALVGATLLCVIFFFPETAYERVDNPLIVDPSAITIEKTETGGTEAVVHAETGLPAIPEKHSYIKSLRPWDGRTYTDEPLWKMIVRPIGLIVLPPVFWATIVMSVTIGFLVAISSNIANAFQTAYNFEAYQAGLCYIAAILGSAVGILLGGPLSDWVADYFTKRNGGIREPEMRLPAMILACIASPLALLLYGFGIQEKMHWIVPTLGLFFISFAVVQGTNVSFTYCIDSYRPIAGEVTVTQLAFKSCFGFLLSFYTNVWVDKGYGLAYGEMAAISGGCLLFWIPMFFWGKHIRRASLKWRVVSFINWADDREVGE</sequence>
<feature type="transmembrane region" description="Helical" evidence="6">
    <location>
        <begin position="363"/>
        <end position="388"/>
    </location>
</feature>
<dbReference type="Pfam" id="PF07690">
    <property type="entry name" value="MFS_1"/>
    <property type="match status" value="1"/>
</dbReference>
<evidence type="ECO:0000256" key="1">
    <source>
        <dbReference type="ARBA" id="ARBA00004141"/>
    </source>
</evidence>
<dbReference type="PROSITE" id="PS50850">
    <property type="entry name" value="MFS"/>
    <property type="match status" value="1"/>
</dbReference>
<keyword evidence="3 6" id="KW-1133">Transmembrane helix</keyword>
<evidence type="ECO:0000313" key="9">
    <source>
        <dbReference type="Proteomes" id="UP000235786"/>
    </source>
</evidence>
<dbReference type="PANTHER" id="PTHR23502">
    <property type="entry name" value="MAJOR FACILITATOR SUPERFAMILY"/>
    <property type="match status" value="1"/>
</dbReference>
<gene>
    <name evidence="8" type="ORF">L207DRAFT_559143</name>
</gene>
<name>A0A2J6QW44_HYAVF</name>
<dbReference type="STRING" id="1149755.A0A2J6QW44"/>
<dbReference type="Gene3D" id="1.20.1250.20">
    <property type="entry name" value="MFS general substrate transporter like domains"/>
    <property type="match status" value="1"/>
</dbReference>
<dbReference type="Proteomes" id="UP000235786">
    <property type="component" value="Unassembled WGS sequence"/>
</dbReference>
<keyword evidence="4 6" id="KW-0472">Membrane</keyword>
<dbReference type="InterPro" id="IPR011701">
    <property type="entry name" value="MFS"/>
</dbReference>
<dbReference type="EMBL" id="KZ613967">
    <property type="protein sequence ID" value="PMD30496.1"/>
    <property type="molecule type" value="Genomic_DNA"/>
</dbReference>
<feature type="transmembrane region" description="Helical" evidence="6">
    <location>
        <begin position="501"/>
        <end position="523"/>
    </location>
</feature>
<feature type="region of interest" description="Disordered" evidence="5">
    <location>
        <begin position="1"/>
        <end position="23"/>
    </location>
</feature>
<evidence type="ECO:0000256" key="6">
    <source>
        <dbReference type="SAM" id="Phobius"/>
    </source>
</evidence>
<feature type="transmembrane region" description="Helical" evidence="6">
    <location>
        <begin position="436"/>
        <end position="456"/>
    </location>
</feature>
<accession>A0A2J6QW44</accession>
<feature type="domain" description="Major facilitator superfamily (MFS) profile" evidence="7">
    <location>
        <begin position="67"/>
        <end position="528"/>
    </location>
</feature>
<comment type="subcellular location">
    <subcellularLocation>
        <location evidence="1">Membrane</location>
        <topology evidence="1">Multi-pass membrane protein</topology>
    </subcellularLocation>
</comment>
<reference evidence="8 9" key="1">
    <citation type="submission" date="2016-04" db="EMBL/GenBank/DDBJ databases">
        <title>A degradative enzymes factory behind the ericoid mycorrhizal symbiosis.</title>
        <authorList>
            <consortium name="DOE Joint Genome Institute"/>
            <person name="Martino E."/>
            <person name="Morin E."/>
            <person name="Grelet G."/>
            <person name="Kuo A."/>
            <person name="Kohler A."/>
            <person name="Daghino S."/>
            <person name="Barry K."/>
            <person name="Choi C."/>
            <person name="Cichocki N."/>
            <person name="Clum A."/>
            <person name="Copeland A."/>
            <person name="Hainaut M."/>
            <person name="Haridas S."/>
            <person name="Labutti K."/>
            <person name="Lindquist E."/>
            <person name="Lipzen A."/>
            <person name="Khouja H.-R."/>
            <person name="Murat C."/>
            <person name="Ohm R."/>
            <person name="Olson A."/>
            <person name="Spatafora J."/>
            <person name="Veneault-Fourrey C."/>
            <person name="Henrissat B."/>
            <person name="Grigoriev I."/>
            <person name="Martin F."/>
            <person name="Perotto S."/>
        </authorList>
    </citation>
    <scope>NUCLEOTIDE SEQUENCE [LARGE SCALE GENOMIC DNA]</scope>
    <source>
        <strain evidence="8 9">F</strain>
    </source>
</reference>
<protein>
    <submittedName>
        <fullName evidence="8">MFS transporter</fullName>
    </submittedName>
</protein>
<evidence type="ECO:0000256" key="2">
    <source>
        <dbReference type="ARBA" id="ARBA00022692"/>
    </source>
</evidence>
<dbReference type="AlphaFoldDB" id="A0A2J6QW44"/>
<dbReference type="GO" id="GO:0005886">
    <property type="term" value="C:plasma membrane"/>
    <property type="evidence" value="ECO:0007669"/>
    <property type="project" value="TreeGrafter"/>
</dbReference>
<dbReference type="GO" id="GO:0022857">
    <property type="term" value="F:transmembrane transporter activity"/>
    <property type="evidence" value="ECO:0007669"/>
    <property type="project" value="InterPro"/>
</dbReference>
<dbReference type="InterPro" id="IPR036259">
    <property type="entry name" value="MFS_trans_sf"/>
</dbReference>
<dbReference type="PANTHER" id="PTHR23502:SF34">
    <property type="entry name" value="PROTEIN HOL1"/>
    <property type="match status" value="1"/>
</dbReference>
<evidence type="ECO:0000256" key="4">
    <source>
        <dbReference type="ARBA" id="ARBA00023136"/>
    </source>
</evidence>
<evidence type="ECO:0000256" key="5">
    <source>
        <dbReference type="SAM" id="MobiDB-lite"/>
    </source>
</evidence>
<feature type="transmembrane region" description="Helical" evidence="6">
    <location>
        <begin position="111"/>
        <end position="129"/>
    </location>
</feature>
<dbReference type="OrthoDB" id="5215911at2759"/>
<proteinExistence type="predicted"/>
<keyword evidence="9" id="KW-1185">Reference proteome</keyword>
<feature type="transmembrane region" description="Helical" evidence="6">
    <location>
        <begin position="324"/>
        <end position="351"/>
    </location>
</feature>
<feature type="transmembrane region" description="Helical" evidence="6">
    <location>
        <begin position="200"/>
        <end position="223"/>
    </location>
</feature>
<feature type="transmembrane region" description="Helical" evidence="6">
    <location>
        <begin position="67"/>
        <end position="91"/>
    </location>
</feature>
<feature type="transmembrane region" description="Helical" evidence="6">
    <location>
        <begin position="229"/>
        <end position="249"/>
    </location>
</feature>